<reference evidence="2 3" key="1">
    <citation type="submission" date="2020-09" db="EMBL/GenBank/DDBJ databases">
        <title>De no assembly of potato wild relative species, Solanum commersonii.</title>
        <authorList>
            <person name="Cho K."/>
        </authorList>
    </citation>
    <scope>NUCLEOTIDE SEQUENCE [LARGE SCALE GENOMIC DNA]</scope>
    <source>
        <strain evidence="2">LZ3.2</strain>
        <tissue evidence="2">Leaf</tissue>
    </source>
</reference>
<protein>
    <submittedName>
        <fullName evidence="2">Uncharacterized protein</fullName>
    </submittedName>
</protein>
<name>A0A9J5YG72_SOLCO</name>
<evidence type="ECO:0000256" key="1">
    <source>
        <dbReference type="SAM" id="MobiDB-lite"/>
    </source>
</evidence>
<evidence type="ECO:0000313" key="2">
    <source>
        <dbReference type="EMBL" id="KAG5598624.1"/>
    </source>
</evidence>
<accession>A0A9J5YG72</accession>
<gene>
    <name evidence="2" type="ORF">H5410_029994</name>
</gene>
<organism evidence="2 3">
    <name type="scientific">Solanum commersonii</name>
    <name type="common">Commerson's wild potato</name>
    <name type="synonym">Commerson's nightshade</name>
    <dbReference type="NCBI Taxonomy" id="4109"/>
    <lineage>
        <taxon>Eukaryota</taxon>
        <taxon>Viridiplantae</taxon>
        <taxon>Streptophyta</taxon>
        <taxon>Embryophyta</taxon>
        <taxon>Tracheophyta</taxon>
        <taxon>Spermatophyta</taxon>
        <taxon>Magnoliopsida</taxon>
        <taxon>eudicotyledons</taxon>
        <taxon>Gunneridae</taxon>
        <taxon>Pentapetalae</taxon>
        <taxon>asterids</taxon>
        <taxon>lamiids</taxon>
        <taxon>Solanales</taxon>
        <taxon>Solanaceae</taxon>
        <taxon>Solanoideae</taxon>
        <taxon>Solaneae</taxon>
        <taxon>Solanum</taxon>
    </lineage>
</organism>
<dbReference type="EMBL" id="JACXVP010000006">
    <property type="protein sequence ID" value="KAG5598624.1"/>
    <property type="molecule type" value="Genomic_DNA"/>
</dbReference>
<keyword evidence="3" id="KW-1185">Reference proteome</keyword>
<dbReference type="Proteomes" id="UP000824120">
    <property type="component" value="Chromosome 6"/>
</dbReference>
<evidence type="ECO:0000313" key="3">
    <source>
        <dbReference type="Proteomes" id="UP000824120"/>
    </source>
</evidence>
<comment type="caution">
    <text evidence="2">The sequence shown here is derived from an EMBL/GenBank/DDBJ whole genome shotgun (WGS) entry which is preliminary data.</text>
</comment>
<dbReference type="OrthoDB" id="1328291at2759"/>
<sequence length="93" mass="10512">FYCILVDYNGVSLRRIVKRTVFKPSKNKKRKAEEVSRSSTKKKIVVEEPKSNSNSDTMAEIDNYEDSSAQVIDDVESNEENTDSGDESSSRDS</sequence>
<feature type="region of interest" description="Disordered" evidence="1">
    <location>
        <begin position="27"/>
        <end position="93"/>
    </location>
</feature>
<proteinExistence type="predicted"/>
<feature type="non-terminal residue" evidence="2">
    <location>
        <position position="93"/>
    </location>
</feature>
<feature type="compositionally biased region" description="Acidic residues" evidence="1">
    <location>
        <begin position="73"/>
        <end position="86"/>
    </location>
</feature>
<dbReference type="AlphaFoldDB" id="A0A9J5YG72"/>